<dbReference type="Proteomes" id="UP000041254">
    <property type="component" value="Unassembled WGS sequence"/>
</dbReference>
<feature type="region of interest" description="Disordered" evidence="1">
    <location>
        <begin position="1"/>
        <end position="24"/>
    </location>
</feature>
<dbReference type="PANTHER" id="PTHR35340">
    <property type="entry name" value="PQQ ENZYME REPEAT PROTEIN-RELATED"/>
    <property type="match status" value="1"/>
</dbReference>
<dbReference type="EMBL" id="CDMY01000729">
    <property type="protein sequence ID" value="CEM31605.1"/>
    <property type="molecule type" value="Genomic_DNA"/>
</dbReference>
<evidence type="ECO:0000313" key="3">
    <source>
        <dbReference type="Proteomes" id="UP000041254"/>
    </source>
</evidence>
<proteinExistence type="predicted"/>
<dbReference type="PhylomeDB" id="A0A0G4GN71"/>
<keyword evidence="3" id="KW-1185">Reference proteome</keyword>
<dbReference type="STRING" id="1169540.A0A0G4GN71"/>
<dbReference type="Pfam" id="PF14269">
    <property type="entry name" value="Arylsulfotran_2"/>
    <property type="match status" value="1"/>
</dbReference>
<evidence type="ECO:0000313" key="2">
    <source>
        <dbReference type="EMBL" id="CEM31605.1"/>
    </source>
</evidence>
<dbReference type="VEuPathDB" id="CryptoDB:Vbra_3370"/>
<dbReference type="OrthoDB" id="5427350at2759"/>
<dbReference type="AlphaFoldDB" id="A0A0G4GN71"/>
<name>A0A0G4GN71_VITBC</name>
<sequence length="685" mass="75846">MGLDPAKEVKARGGKLRGDHDTTIHKDAGLSPNLATLWRNTPFVYAHPLPNAVLVSPFTTIGFRSQGGIREDTIHDKIEVSGDLSGDRSSGEALLLDDGRTVLFKPIDIFAPGERVFVSVKAGIETTEGDILPAAAWNFTMSWRNLDTYSGHKAAQPRVDKGQTDPETLELLNEATGMYWLDGISKNETWDELETQTDGFRCNDGLSCDADGRFVAPNSAYRTLPKVYPRMHIARTGDLSQLAPGYVFLWSSPNNGIIMTSEGDPVFATENSFLLFSPTPQGQLVFSREGPFIRVVGPDYKETASFSAQHGQGIDSHEFQLTKNGNGLLFGYDLQPLDTTKIRPDLQDGGEETWTVGIVIQEVSPASDVVFEWRSWDHIPSAFWETSFIAHRRYIKQKKHKGGFWDLGHANSLEETDDKGIILSLRALSQAIKINRDTGKIEWRLGGESGNFKIIDDPNGSFMGQHDIRALGGNRITVFDNAGQNPDQVPINYPSYNSSRAVDYKLEFDRQGRPTVAALVGSYEIGVKAHSWGSYRRLPNGNRVIGPGRVLGGNFNPIYIETNAKSQALLTMHSGRRAYRAVKADWHGFPSWKPTALLDNNNPDKTVRLHFSWNGATEVSKWRILIGATDEPAEVLEEMPKTQFEHWIDVPGSASEHCMYFQAVAIDAKGEEMDRSTVVASAACT</sequence>
<gene>
    <name evidence="2" type="ORF">Vbra_3370</name>
</gene>
<dbReference type="InParanoid" id="A0A0G4GN71"/>
<reference evidence="2 3" key="1">
    <citation type="submission" date="2014-11" db="EMBL/GenBank/DDBJ databases">
        <authorList>
            <person name="Zhu J."/>
            <person name="Qi W."/>
            <person name="Song R."/>
        </authorList>
    </citation>
    <scope>NUCLEOTIDE SEQUENCE [LARGE SCALE GENOMIC DNA]</scope>
</reference>
<dbReference type="PANTHER" id="PTHR35340:SF5">
    <property type="entry name" value="ASST-DOMAIN-CONTAINING PROTEIN"/>
    <property type="match status" value="1"/>
</dbReference>
<evidence type="ECO:0000256" key="1">
    <source>
        <dbReference type="SAM" id="MobiDB-lite"/>
    </source>
</evidence>
<protein>
    <submittedName>
        <fullName evidence="2">Uncharacterized protein</fullName>
    </submittedName>
</protein>
<dbReference type="InterPro" id="IPR039535">
    <property type="entry name" value="ASST-like"/>
</dbReference>
<organism evidence="2 3">
    <name type="scientific">Vitrella brassicaformis (strain CCMP3155)</name>
    <dbReference type="NCBI Taxonomy" id="1169540"/>
    <lineage>
        <taxon>Eukaryota</taxon>
        <taxon>Sar</taxon>
        <taxon>Alveolata</taxon>
        <taxon>Colpodellida</taxon>
        <taxon>Vitrellaceae</taxon>
        <taxon>Vitrella</taxon>
    </lineage>
</organism>
<accession>A0A0G4GN71</accession>
<dbReference type="InterPro" id="IPR053143">
    <property type="entry name" value="Arylsulfate_ST"/>
</dbReference>